<dbReference type="AlphaFoldDB" id="A0A0E9RKH7"/>
<sequence length="44" mass="4968">MVFPLYPSPLNLRAYKNGDLSAGIKLCDFRIVAFDYITSMLVLT</sequence>
<accession>A0A0E9RKH7</accession>
<name>A0A0E9RKH7_ANGAN</name>
<reference evidence="1" key="2">
    <citation type="journal article" date="2015" name="Fish Shellfish Immunol.">
        <title>Early steps in the European eel (Anguilla anguilla)-Vibrio vulnificus interaction in the gills: Role of the RtxA13 toxin.</title>
        <authorList>
            <person name="Callol A."/>
            <person name="Pajuelo D."/>
            <person name="Ebbesson L."/>
            <person name="Teles M."/>
            <person name="MacKenzie S."/>
            <person name="Amaro C."/>
        </authorList>
    </citation>
    <scope>NUCLEOTIDE SEQUENCE</scope>
</reference>
<reference evidence="1" key="1">
    <citation type="submission" date="2014-11" db="EMBL/GenBank/DDBJ databases">
        <authorList>
            <person name="Amaro Gonzalez C."/>
        </authorList>
    </citation>
    <scope>NUCLEOTIDE SEQUENCE</scope>
</reference>
<proteinExistence type="predicted"/>
<protein>
    <submittedName>
        <fullName evidence="1">Uncharacterized protein</fullName>
    </submittedName>
</protein>
<dbReference type="EMBL" id="GBXM01079285">
    <property type="protein sequence ID" value="JAH29292.1"/>
    <property type="molecule type" value="Transcribed_RNA"/>
</dbReference>
<evidence type="ECO:0000313" key="1">
    <source>
        <dbReference type="EMBL" id="JAH29292.1"/>
    </source>
</evidence>
<organism evidence="1">
    <name type="scientific">Anguilla anguilla</name>
    <name type="common">European freshwater eel</name>
    <name type="synonym">Muraena anguilla</name>
    <dbReference type="NCBI Taxonomy" id="7936"/>
    <lineage>
        <taxon>Eukaryota</taxon>
        <taxon>Metazoa</taxon>
        <taxon>Chordata</taxon>
        <taxon>Craniata</taxon>
        <taxon>Vertebrata</taxon>
        <taxon>Euteleostomi</taxon>
        <taxon>Actinopterygii</taxon>
        <taxon>Neopterygii</taxon>
        <taxon>Teleostei</taxon>
        <taxon>Anguilliformes</taxon>
        <taxon>Anguillidae</taxon>
        <taxon>Anguilla</taxon>
    </lineage>
</organism>